<evidence type="ECO:0000256" key="1">
    <source>
        <dbReference type="SAM" id="Phobius"/>
    </source>
</evidence>
<dbReference type="Proteomes" id="UP000887540">
    <property type="component" value="Unplaced"/>
</dbReference>
<evidence type="ECO:0000313" key="3">
    <source>
        <dbReference type="WBParaSite" id="ACRNAN_scaffold8328.g30577.t1"/>
    </source>
</evidence>
<name>A0A914EIC8_9BILA</name>
<keyword evidence="1" id="KW-0812">Transmembrane</keyword>
<keyword evidence="1" id="KW-0472">Membrane</keyword>
<reference evidence="3" key="1">
    <citation type="submission" date="2022-11" db="UniProtKB">
        <authorList>
            <consortium name="WormBaseParasite"/>
        </authorList>
    </citation>
    <scope>IDENTIFICATION</scope>
</reference>
<keyword evidence="1" id="KW-1133">Transmembrane helix</keyword>
<feature type="transmembrane region" description="Helical" evidence="1">
    <location>
        <begin position="40"/>
        <end position="61"/>
    </location>
</feature>
<dbReference type="WBParaSite" id="ACRNAN_scaffold8328.g30577.t1">
    <property type="protein sequence ID" value="ACRNAN_scaffold8328.g30577.t1"/>
    <property type="gene ID" value="ACRNAN_scaffold8328.g30577"/>
</dbReference>
<proteinExistence type="predicted"/>
<accession>A0A914EIC8</accession>
<dbReference type="AlphaFoldDB" id="A0A914EIC8"/>
<evidence type="ECO:0000313" key="2">
    <source>
        <dbReference type="Proteomes" id="UP000887540"/>
    </source>
</evidence>
<organism evidence="2 3">
    <name type="scientific">Acrobeloides nanus</name>
    <dbReference type="NCBI Taxonomy" id="290746"/>
    <lineage>
        <taxon>Eukaryota</taxon>
        <taxon>Metazoa</taxon>
        <taxon>Ecdysozoa</taxon>
        <taxon>Nematoda</taxon>
        <taxon>Chromadorea</taxon>
        <taxon>Rhabditida</taxon>
        <taxon>Tylenchina</taxon>
        <taxon>Cephalobomorpha</taxon>
        <taxon>Cephaloboidea</taxon>
        <taxon>Cephalobidae</taxon>
        <taxon>Acrobeloides</taxon>
    </lineage>
</organism>
<sequence length="95" mass="11038">MWNGFYDIYSAIIIFIFIELPQLGVALNWYMEDAAIKGKILTMTELCGAPSCLFVILIMAINRYTAVKLPIKYKLVISKQRFATFYYIFFKDMDG</sequence>
<keyword evidence="2" id="KW-1185">Reference proteome</keyword>
<protein>
    <submittedName>
        <fullName evidence="3">Uncharacterized protein</fullName>
    </submittedName>
</protein>
<feature type="transmembrane region" description="Helical" evidence="1">
    <location>
        <begin position="6"/>
        <end position="28"/>
    </location>
</feature>